<dbReference type="EMBL" id="MT142824">
    <property type="protein sequence ID" value="QJA89124.1"/>
    <property type="molecule type" value="Genomic_DNA"/>
</dbReference>
<organism evidence="1">
    <name type="scientific">viral metagenome</name>
    <dbReference type="NCBI Taxonomy" id="1070528"/>
    <lineage>
        <taxon>unclassified sequences</taxon>
        <taxon>metagenomes</taxon>
        <taxon>organismal metagenomes</taxon>
    </lineage>
</organism>
<dbReference type="EMBL" id="MT141912">
    <property type="protein sequence ID" value="QJA71945.1"/>
    <property type="molecule type" value="Genomic_DNA"/>
</dbReference>
<name>A0A6M3JSS8_9ZZZZ</name>
<evidence type="ECO:0000313" key="2">
    <source>
        <dbReference type="EMBL" id="QJA89124.1"/>
    </source>
</evidence>
<evidence type="ECO:0000313" key="1">
    <source>
        <dbReference type="EMBL" id="QJA71945.1"/>
    </source>
</evidence>
<sequence length="72" mass="8449">MTSNLAIHTYGNLKARTSLVKISNRFAFTWRFQDSTTEEGEVVIYLEELKDLEIILRNSLSEIENWRKEGNQ</sequence>
<reference evidence="1" key="1">
    <citation type="submission" date="2020-03" db="EMBL/GenBank/DDBJ databases">
        <title>The deep terrestrial virosphere.</title>
        <authorList>
            <person name="Holmfeldt K."/>
            <person name="Nilsson E."/>
            <person name="Simone D."/>
            <person name="Lopez-Fernandez M."/>
            <person name="Wu X."/>
            <person name="de Brujin I."/>
            <person name="Lundin D."/>
            <person name="Andersson A."/>
            <person name="Bertilsson S."/>
            <person name="Dopson M."/>
        </authorList>
    </citation>
    <scope>NUCLEOTIDE SEQUENCE</scope>
    <source>
        <strain evidence="1">MM415A02969</strain>
        <strain evidence="2">MM415B02607</strain>
    </source>
</reference>
<protein>
    <submittedName>
        <fullName evidence="1">Uncharacterized protein</fullName>
    </submittedName>
</protein>
<gene>
    <name evidence="1" type="ORF">MM415A02969_0013</name>
    <name evidence="2" type="ORF">MM415B02607_0018</name>
</gene>
<accession>A0A6M3JSS8</accession>
<proteinExistence type="predicted"/>
<dbReference type="AlphaFoldDB" id="A0A6M3JSS8"/>